<dbReference type="Pfam" id="PF00005">
    <property type="entry name" value="ABC_tran"/>
    <property type="match status" value="2"/>
</dbReference>
<dbReference type="PANTHER" id="PTHR43790:SF3">
    <property type="entry name" value="D-ALLOSE IMPORT ATP-BINDING PROTEIN ALSA-RELATED"/>
    <property type="match status" value="1"/>
</dbReference>
<dbReference type="SMART" id="SM00382">
    <property type="entry name" value="AAA"/>
    <property type="match status" value="2"/>
</dbReference>
<accession>A0ABN7TWN6</accession>
<keyword evidence="8" id="KW-0472">Membrane</keyword>
<keyword evidence="6 10" id="KW-0067">ATP-binding</keyword>
<dbReference type="InterPro" id="IPR050107">
    <property type="entry name" value="ABC_carbohydrate_import_ATPase"/>
</dbReference>
<dbReference type="InterPro" id="IPR003593">
    <property type="entry name" value="AAA+_ATPase"/>
</dbReference>
<keyword evidence="2" id="KW-1003">Cell membrane</keyword>
<evidence type="ECO:0000259" key="9">
    <source>
        <dbReference type="PROSITE" id="PS50893"/>
    </source>
</evidence>
<dbReference type="CDD" id="cd03216">
    <property type="entry name" value="ABC_Carb_Monos_I"/>
    <property type="match status" value="1"/>
</dbReference>
<gene>
    <name evidence="10" type="primary">rbsA</name>
    <name evidence="10" type="ORF">PAECIP111802_05917</name>
</gene>
<evidence type="ECO:0000256" key="1">
    <source>
        <dbReference type="ARBA" id="ARBA00022448"/>
    </source>
</evidence>
<dbReference type="InterPro" id="IPR003439">
    <property type="entry name" value="ABC_transporter-like_ATP-bd"/>
</dbReference>
<dbReference type="Proteomes" id="UP000730618">
    <property type="component" value="Unassembled WGS sequence"/>
</dbReference>
<comment type="caution">
    <text evidence="10">The sequence shown here is derived from an EMBL/GenBank/DDBJ whole genome shotgun (WGS) entry which is preliminary data.</text>
</comment>
<evidence type="ECO:0000313" key="10">
    <source>
        <dbReference type="EMBL" id="CAG7654870.1"/>
    </source>
</evidence>
<dbReference type="PANTHER" id="PTHR43790">
    <property type="entry name" value="CARBOHYDRATE TRANSPORT ATP-BINDING PROTEIN MG119-RELATED"/>
    <property type="match status" value="1"/>
</dbReference>
<sequence length="502" mass="55054">MSDILLEMKDISKSFPGVKVLQDVKFDLRKGELHALMGENGAGKSTLMKIVGGIHRKDQGTILIENSAVDITSPSAAQRLGIAIIHQELNLIPHLSIMENIFLGREFTVGRTPWIHWKRMRSEAGKYLRQLGLDLDPSMRVDELSVGQQQMIEIAKAISMDTKILVLDEPTAALTDREIDALFEVIASLKTRGVGMVYISHRMEEIFRMCDRVTVLRDGQYVGTERIADTSMDRLVKMMVGREIKDRFPKVALEPGQVKMQVSGLSQKGKLKDISFHVRSGEILGIAGLMGAGRTELAKAICGVTPAEKGTITLDGKPVVIKNPMGAIQAGIALITEDRKGEGLLLSLSVRENLALPNLDALSRFGIMERKKEDELAEDLIRRLLIKTSNGEQKVGSLSGGNQQKVVIGKWLATKPQVLILDEPTRGVDIGAKKEIYDLMNGLVSQGVAIIMISSELPEVLGMSDRILVMHEGRITGEFSRAEANQENIMHCATGGGKHVVS</sequence>
<evidence type="ECO:0000256" key="6">
    <source>
        <dbReference type="ARBA" id="ARBA00022840"/>
    </source>
</evidence>
<dbReference type="EMBL" id="CAJVCE010000023">
    <property type="protein sequence ID" value="CAG7654870.1"/>
    <property type="molecule type" value="Genomic_DNA"/>
</dbReference>
<feature type="domain" description="ABC transporter" evidence="9">
    <location>
        <begin position="6"/>
        <end position="243"/>
    </location>
</feature>
<keyword evidence="3" id="KW-0762">Sugar transport</keyword>
<proteinExistence type="predicted"/>
<evidence type="ECO:0000256" key="3">
    <source>
        <dbReference type="ARBA" id="ARBA00022597"/>
    </source>
</evidence>
<evidence type="ECO:0000313" key="11">
    <source>
        <dbReference type="Proteomes" id="UP000730618"/>
    </source>
</evidence>
<evidence type="ECO:0000256" key="2">
    <source>
        <dbReference type="ARBA" id="ARBA00022475"/>
    </source>
</evidence>
<evidence type="ECO:0000256" key="5">
    <source>
        <dbReference type="ARBA" id="ARBA00022741"/>
    </source>
</evidence>
<dbReference type="RefSeq" id="WP_329958278.1">
    <property type="nucleotide sequence ID" value="NZ_CAJVCE010000023.1"/>
</dbReference>
<feature type="domain" description="ABC transporter" evidence="9">
    <location>
        <begin position="253"/>
        <end position="497"/>
    </location>
</feature>
<dbReference type="PROSITE" id="PS00211">
    <property type="entry name" value="ABC_TRANSPORTER_1"/>
    <property type="match status" value="2"/>
</dbReference>
<evidence type="ECO:0000256" key="4">
    <source>
        <dbReference type="ARBA" id="ARBA00022737"/>
    </source>
</evidence>
<keyword evidence="11" id="KW-1185">Reference proteome</keyword>
<reference evidence="10 11" key="1">
    <citation type="submission" date="2021-06" db="EMBL/GenBank/DDBJ databases">
        <authorList>
            <person name="Criscuolo A."/>
        </authorList>
    </citation>
    <scope>NUCLEOTIDE SEQUENCE [LARGE SCALE GENOMIC DNA]</scope>
    <source>
        <strain evidence="11">CIP 111802</strain>
    </source>
</reference>
<name>A0ABN7TWN6_9BACL</name>
<dbReference type="PROSITE" id="PS50893">
    <property type="entry name" value="ABC_TRANSPORTER_2"/>
    <property type="match status" value="2"/>
</dbReference>
<keyword evidence="5" id="KW-0547">Nucleotide-binding</keyword>
<evidence type="ECO:0000256" key="8">
    <source>
        <dbReference type="ARBA" id="ARBA00023136"/>
    </source>
</evidence>
<dbReference type="InterPro" id="IPR017871">
    <property type="entry name" value="ABC_transporter-like_CS"/>
</dbReference>
<dbReference type="GO" id="GO:0005524">
    <property type="term" value="F:ATP binding"/>
    <property type="evidence" value="ECO:0007669"/>
    <property type="project" value="UniProtKB-KW"/>
</dbReference>
<protein>
    <submittedName>
        <fullName evidence="10">Ribose import ATP-binding protein RbsA</fullName>
    </submittedName>
</protein>
<keyword evidence="1" id="KW-0813">Transport</keyword>
<keyword evidence="7" id="KW-1278">Translocase</keyword>
<keyword evidence="4" id="KW-0677">Repeat</keyword>
<organism evidence="10 11">
    <name type="scientific">Paenibacillus allorhizosphaerae</name>
    <dbReference type="NCBI Taxonomy" id="2849866"/>
    <lineage>
        <taxon>Bacteria</taxon>
        <taxon>Bacillati</taxon>
        <taxon>Bacillota</taxon>
        <taxon>Bacilli</taxon>
        <taxon>Bacillales</taxon>
        <taxon>Paenibacillaceae</taxon>
        <taxon>Paenibacillus</taxon>
    </lineage>
</organism>
<dbReference type="CDD" id="cd03215">
    <property type="entry name" value="ABC_Carb_Monos_II"/>
    <property type="match status" value="1"/>
</dbReference>
<evidence type="ECO:0000256" key="7">
    <source>
        <dbReference type="ARBA" id="ARBA00022967"/>
    </source>
</evidence>